<dbReference type="EMBL" id="QUWK01000005">
    <property type="protein sequence ID" value="RFU95177.1"/>
    <property type="molecule type" value="Genomic_DNA"/>
</dbReference>
<evidence type="ECO:0000256" key="3">
    <source>
        <dbReference type="ARBA" id="ARBA00022960"/>
    </source>
</evidence>
<keyword evidence="5" id="KW-0012">Acyltransferase</keyword>
<dbReference type="Pfam" id="PF02388">
    <property type="entry name" value="FemAB"/>
    <property type="match status" value="2"/>
</dbReference>
<evidence type="ECO:0000256" key="6">
    <source>
        <dbReference type="ARBA" id="ARBA00023316"/>
    </source>
</evidence>
<dbReference type="InterPro" id="IPR016181">
    <property type="entry name" value="Acyl_CoA_acyltransferase"/>
</dbReference>
<keyword evidence="3" id="KW-0133">Cell shape</keyword>
<evidence type="ECO:0000256" key="1">
    <source>
        <dbReference type="ARBA" id="ARBA00009943"/>
    </source>
</evidence>
<dbReference type="SUPFAM" id="SSF55729">
    <property type="entry name" value="Acyl-CoA N-acyltransferases (Nat)"/>
    <property type="match status" value="1"/>
</dbReference>
<reference evidence="7 8" key="2">
    <citation type="submission" date="2018-09" db="EMBL/GenBank/DDBJ databases">
        <title>Genome of Sphaerochaeta halotolerans strain 4-11.</title>
        <authorList>
            <person name="Nazina T.N."/>
            <person name="Sokolova D.S."/>
        </authorList>
    </citation>
    <scope>NUCLEOTIDE SEQUENCE [LARGE SCALE GENOMIC DNA]</scope>
    <source>
        <strain evidence="7 8">4-11</strain>
    </source>
</reference>
<keyword evidence="2 7" id="KW-0808">Transferase</keyword>
<sequence>MNLTVQEKDPAGLYDTPLLHQSYFWSQVKENQGYHTKAFDIKIPLSELKGKPGSSYILDDILVQLIPVNRHQSIGYVPYGPVLNPDEEKMGPFLEELSINLRAKLPSHCLLLRYDLPWQSIWEEDEDVSLSLQNLRLNWGTRDKQLRKAVSNQLPSDTMFVNLQGSEEQILSGMHHKTRYNIRLALRKGVEVRQVGRDHLEIFYSLYEETCERNRITLHDRFFFDALYNAEDEGAGIVLLMAFFEGQPLSAMFLSRSSRRATYLYGASSSQRRNSMSTYALQWYAIQLAKHWGCTEYDLFGVSPSQGKHHPMSGLYTFKKGFGGTAFHRMGCWDFAYDEEQASQLFAYEMVGEGYHLR</sequence>
<dbReference type="InterPro" id="IPR003447">
    <property type="entry name" value="FEMABX"/>
</dbReference>
<dbReference type="PANTHER" id="PTHR36174:SF1">
    <property type="entry name" value="LIPID II:GLYCINE GLYCYLTRANSFERASE"/>
    <property type="match status" value="1"/>
</dbReference>
<keyword evidence="4" id="KW-0573">Peptidoglycan synthesis</keyword>
<dbReference type="GO" id="GO:0009252">
    <property type="term" value="P:peptidoglycan biosynthetic process"/>
    <property type="evidence" value="ECO:0007669"/>
    <property type="project" value="UniProtKB-KW"/>
</dbReference>
<organism evidence="7 8">
    <name type="scientific">Sphaerochaeta halotolerans</name>
    <dbReference type="NCBI Taxonomy" id="2293840"/>
    <lineage>
        <taxon>Bacteria</taxon>
        <taxon>Pseudomonadati</taxon>
        <taxon>Spirochaetota</taxon>
        <taxon>Spirochaetia</taxon>
        <taxon>Spirochaetales</taxon>
        <taxon>Sphaerochaetaceae</taxon>
        <taxon>Sphaerochaeta</taxon>
    </lineage>
</organism>
<accession>A0A372MHB0</accession>
<dbReference type="InterPro" id="IPR050644">
    <property type="entry name" value="PG_Glycine_Bridge_Synth"/>
</dbReference>
<dbReference type="Gene3D" id="3.40.630.30">
    <property type="match status" value="2"/>
</dbReference>
<dbReference type="AlphaFoldDB" id="A0A372MHB0"/>
<reference evidence="8" key="1">
    <citation type="submission" date="2018-08" db="EMBL/GenBank/DDBJ databases">
        <authorList>
            <person name="Grouzdev D.S."/>
            <person name="Krutkina M.S."/>
        </authorList>
    </citation>
    <scope>NUCLEOTIDE SEQUENCE [LARGE SCALE GENOMIC DNA]</scope>
    <source>
        <strain evidence="8">4-11</strain>
    </source>
</reference>
<dbReference type="GO" id="GO:0008360">
    <property type="term" value="P:regulation of cell shape"/>
    <property type="evidence" value="ECO:0007669"/>
    <property type="project" value="UniProtKB-KW"/>
</dbReference>
<keyword evidence="8" id="KW-1185">Reference proteome</keyword>
<keyword evidence="6" id="KW-0961">Cell wall biogenesis/degradation</keyword>
<comment type="similarity">
    <text evidence="1">Belongs to the FemABX family.</text>
</comment>
<dbReference type="GO" id="GO:0071555">
    <property type="term" value="P:cell wall organization"/>
    <property type="evidence" value="ECO:0007669"/>
    <property type="project" value="UniProtKB-KW"/>
</dbReference>
<name>A0A372MHB0_9SPIR</name>
<evidence type="ECO:0000313" key="8">
    <source>
        <dbReference type="Proteomes" id="UP000264002"/>
    </source>
</evidence>
<evidence type="ECO:0000256" key="2">
    <source>
        <dbReference type="ARBA" id="ARBA00022679"/>
    </source>
</evidence>
<gene>
    <name evidence="7" type="ORF">DYP60_06005</name>
</gene>
<evidence type="ECO:0000256" key="5">
    <source>
        <dbReference type="ARBA" id="ARBA00023315"/>
    </source>
</evidence>
<evidence type="ECO:0000256" key="4">
    <source>
        <dbReference type="ARBA" id="ARBA00022984"/>
    </source>
</evidence>
<proteinExistence type="inferred from homology"/>
<dbReference type="GO" id="GO:0016755">
    <property type="term" value="F:aminoacyltransferase activity"/>
    <property type="evidence" value="ECO:0007669"/>
    <property type="project" value="InterPro"/>
</dbReference>
<dbReference type="PANTHER" id="PTHR36174">
    <property type="entry name" value="LIPID II:GLYCINE GLYCYLTRANSFERASE"/>
    <property type="match status" value="1"/>
</dbReference>
<comment type="caution">
    <text evidence="7">The sequence shown here is derived from an EMBL/GenBank/DDBJ whole genome shotgun (WGS) entry which is preliminary data.</text>
</comment>
<dbReference type="PROSITE" id="PS51191">
    <property type="entry name" value="FEMABX"/>
    <property type="match status" value="1"/>
</dbReference>
<dbReference type="RefSeq" id="WP_117329985.1">
    <property type="nucleotide sequence ID" value="NZ_QUWK01000005.1"/>
</dbReference>
<protein>
    <submittedName>
        <fullName evidence="7">Peptidoglycan bridge formation glycyltransferase FemA/FemB family protein</fullName>
    </submittedName>
</protein>
<evidence type="ECO:0000313" key="7">
    <source>
        <dbReference type="EMBL" id="RFU95177.1"/>
    </source>
</evidence>
<dbReference type="Proteomes" id="UP000264002">
    <property type="component" value="Unassembled WGS sequence"/>
</dbReference>